<gene>
    <name evidence="5" type="ORF">dnm_077020</name>
</gene>
<dbReference type="PROSITE" id="PS50110">
    <property type="entry name" value="RESPONSE_REGULATORY"/>
    <property type="match status" value="1"/>
</dbReference>
<dbReference type="Gene3D" id="3.40.50.2300">
    <property type="match status" value="1"/>
</dbReference>
<dbReference type="Pfam" id="PF00072">
    <property type="entry name" value="Response_reg"/>
    <property type="match status" value="1"/>
</dbReference>
<keyword evidence="3" id="KW-0175">Coiled coil</keyword>
<keyword evidence="2" id="KW-0597">Phosphoprotein</keyword>
<dbReference type="AlphaFoldDB" id="A0A975BUZ8"/>
<evidence type="ECO:0000259" key="4">
    <source>
        <dbReference type="PROSITE" id="PS50110"/>
    </source>
</evidence>
<dbReference type="Gene3D" id="3.60.40.10">
    <property type="entry name" value="PPM-type phosphatase domain"/>
    <property type="match status" value="1"/>
</dbReference>
<feature type="coiled-coil region" evidence="3">
    <location>
        <begin position="130"/>
        <end position="168"/>
    </location>
</feature>
<dbReference type="GO" id="GO:0000160">
    <property type="term" value="P:phosphorelay signal transduction system"/>
    <property type="evidence" value="ECO:0007669"/>
    <property type="project" value="InterPro"/>
</dbReference>
<dbReference type="SUPFAM" id="SSF81606">
    <property type="entry name" value="PP2C-like"/>
    <property type="match status" value="1"/>
</dbReference>
<organism evidence="5 6">
    <name type="scientific">Desulfonema magnum</name>
    <dbReference type="NCBI Taxonomy" id="45655"/>
    <lineage>
        <taxon>Bacteria</taxon>
        <taxon>Pseudomonadati</taxon>
        <taxon>Thermodesulfobacteriota</taxon>
        <taxon>Desulfobacteria</taxon>
        <taxon>Desulfobacterales</taxon>
        <taxon>Desulfococcaceae</taxon>
        <taxon>Desulfonema</taxon>
    </lineage>
</organism>
<dbReference type="SMART" id="SM00448">
    <property type="entry name" value="REC"/>
    <property type="match status" value="1"/>
</dbReference>
<dbReference type="InterPro" id="IPR001789">
    <property type="entry name" value="Sig_transdc_resp-reg_receiver"/>
</dbReference>
<dbReference type="GO" id="GO:0016791">
    <property type="term" value="F:phosphatase activity"/>
    <property type="evidence" value="ECO:0007669"/>
    <property type="project" value="TreeGrafter"/>
</dbReference>
<sequence length="411" mass="46177">MMQSELDFNEYAVLIVDDNVANLGVILDSLEDYGFDVLVATDGEKGIKRAEFARPDLILLDVMMPGIDGFETCGRLKANEKTKDIPVIFMTALTSTRDKVRGFAAGGVDYITKPVQLEEVLARITTHLRIRDLTRKLQEQNKEIIALNKCLREENLRMEVEAKLLAREMELARHIQTGLLPRSVSNIHPDFVIAAVMVPADQVGGDFYDITFDGSGDLWLAVGDVSGHGITPGLIMMMAQTIHATVTSDLECDARNVVVRINEILYKNVRERLSETHFMTFTALKYLGDGRFQHAGAHLSLIVFRGKTGTCELITTRGVYLNFKKDISRATMNDEFFLDPGDILILYTDGLTESENQKGKLLDLDGFVKIVETHAWREPEAMKDMIMADVIRWCDDKRADDMTLVIAKRIN</sequence>
<dbReference type="SUPFAM" id="SSF52172">
    <property type="entry name" value="CheY-like"/>
    <property type="match status" value="1"/>
</dbReference>
<protein>
    <submittedName>
        <fullName evidence="5">Two component system response regulator receiver, PPM domain-containing</fullName>
    </submittedName>
</protein>
<evidence type="ECO:0000256" key="2">
    <source>
        <dbReference type="PROSITE-ProRule" id="PRU00169"/>
    </source>
</evidence>
<evidence type="ECO:0000256" key="3">
    <source>
        <dbReference type="SAM" id="Coils"/>
    </source>
</evidence>
<feature type="domain" description="Response regulatory" evidence="4">
    <location>
        <begin position="12"/>
        <end position="128"/>
    </location>
</feature>
<dbReference type="PANTHER" id="PTHR43156">
    <property type="entry name" value="STAGE II SPORULATION PROTEIN E-RELATED"/>
    <property type="match status" value="1"/>
</dbReference>
<feature type="modified residue" description="4-aspartylphosphate" evidence="2">
    <location>
        <position position="61"/>
    </location>
</feature>
<keyword evidence="6" id="KW-1185">Reference proteome</keyword>
<evidence type="ECO:0000313" key="5">
    <source>
        <dbReference type="EMBL" id="QTA91630.1"/>
    </source>
</evidence>
<dbReference type="RefSeq" id="WP_207679329.1">
    <property type="nucleotide sequence ID" value="NZ_CP061800.1"/>
</dbReference>
<reference evidence="5" key="1">
    <citation type="journal article" date="2021" name="Microb. Physiol.">
        <title>Proteogenomic Insights into the Physiology of Marine, Sulfate-Reducing, Filamentous Desulfonema limicola and Desulfonema magnum.</title>
        <authorList>
            <person name="Schnaars V."/>
            <person name="Wohlbrand L."/>
            <person name="Scheve S."/>
            <person name="Hinrichs C."/>
            <person name="Reinhardt R."/>
            <person name="Rabus R."/>
        </authorList>
    </citation>
    <scope>NUCLEOTIDE SEQUENCE</scope>
    <source>
        <strain evidence="5">4be13</strain>
    </source>
</reference>
<dbReference type="Pfam" id="PF07228">
    <property type="entry name" value="SpoIIE"/>
    <property type="match status" value="1"/>
</dbReference>
<dbReference type="InterPro" id="IPR052016">
    <property type="entry name" value="Bact_Sigma-Reg"/>
</dbReference>
<dbReference type="CDD" id="cd19920">
    <property type="entry name" value="REC_PA4781-like"/>
    <property type="match status" value="1"/>
</dbReference>
<evidence type="ECO:0000256" key="1">
    <source>
        <dbReference type="ARBA" id="ARBA00022801"/>
    </source>
</evidence>
<dbReference type="InterPro" id="IPR036457">
    <property type="entry name" value="PPM-type-like_dom_sf"/>
</dbReference>
<dbReference type="InterPro" id="IPR011006">
    <property type="entry name" value="CheY-like_superfamily"/>
</dbReference>
<dbReference type="EMBL" id="CP061800">
    <property type="protein sequence ID" value="QTA91630.1"/>
    <property type="molecule type" value="Genomic_DNA"/>
</dbReference>
<dbReference type="KEGG" id="dmm:dnm_077020"/>
<keyword evidence="1" id="KW-0378">Hydrolase</keyword>
<dbReference type="PANTHER" id="PTHR43156:SF2">
    <property type="entry name" value="STAGE II SPORULATION PROTEIN E"/>
    <property type="match status" value="1"/>
</dbReference>
<dbReference type="InterPro" id="IPR001932">
    <property type="entry name" value="PPM-type_phosphatase-like_dom"/>
</dbReference>
<name>A0A975BUZ8_9BACT</name>
<dbReference type="SMART" id="SM00331">
    <property type="entry name" value="PP2C_SIG"/>
    <property type="match status" value="1"/>
</dbReference>
<evidence type="ECO:0000313" key="6">
    <source>
        <dbReference type="Proteomes" id="UP000663722"/>
    </source>
</evidence>
<proteinExistence type="predicted"/>
<accession>A0A975BUZ8</accession>
<dbReference type="Proteomes" id="UP000663722">
    <property type="component" value="Chromosome"/>
</dbReference>